<name>A0A251XQW7_9MICO</name>
<evidence type="ECO:0000256" key="7">
    <source>
        <dbReference type="SAM" id="Phobius"/>
    </source>
</evidence>
<feature type="compositionally biased region" description="Low complexity" evidence="6">
    <location>
        <begin position="22"/>
        <end position="32"/>
    </location>
</feature>
<feature type="transmembrane region" description="Helical" evidence="7">
    <location>
        <begin position="365"/>
        <end position="385"/>
    </location>
</feature>
<evidence type="ECO:0000313" key="10">
    <source>
        <dbReference type="Proteomes" id="UP000195106"/>
    </source>
</evidence>
<organism evidence="9 10">
    <name type="scientific">Clavibacter michiganensis</name>
    <dbReference type="NCBI Taxonomy" id="28447"/>
    <lineage>
        <taxon>Bacteria</taxon>
        <taxon>Bacillati</taxon>
        <taxon>Actinomycetota</taxon>
        <taxon>Actinomycetes</taxon>
        <taxon>Micrococcales</taxon>
        <taxon>Microbacteriaceae</taxon>
        <taxon>Clavibacter</taxon>
    </lineage>
</organism>
<comment type="caution">
    <text evidence="9">The sequence shown here is derived from an EMBL/GenBank/DDBJ whole genome shotgun (WGS) entry which is preliminary data.</text>
</comment>
<dbReference type="PANTHER" id="PTHR43124:SF3">
    <property type="entry name" value="CHLORAMPHENICOL EFFLUX PUMP RV0191"/>
    <property type="match status" value="1"/>
</dbReference>
<feature type="transmembrane region" description="Helical" evidence="7">
    <location>
        <begin position="78"/>
        <end position="98"/>
    </location>
</feature>
<dbReference type="EMBL" id="MDHJ01000001">
    <property type="protein sequence ID" value="OUE07952.1"/>
    <property type="molecule type" value="Genomic_DNA"/>
</dbReference>
<dbReference type="Pfam" id="PF07690">
    <property type="entry name" value="MFS_1"/>
    <property type="match status" value="1"/>
</dbReference>
<dbReference type="PROSITE" id="PS50850">
    <property type="entry name" value="MFS"/>
    <property type="match status" value="1"/>
</dbReference>
<protein>
    <submittedName>
        <fullName evidence="9">Purine efflux pump PbuE</fullName>
    </submittedName>
</protein>
<dbReference type="AlphaFoldDB" id="A0A251XQW7"/>
<evidence type="ECO:0000256" key="1">
    <source>
        <dbReference type="ARBA" id="ARBA00004651"/>
    </source>
</evidence>
<evidence type="ECO:0000256" key="5">
    <source>
        <dbReference type="ARBA" id="ARBA00023136"/>
    </source>
</evidence>
<keyword evidence="4 7" id="KW-1133">Transmembrane helix</keyword>
<feature type="transmembrane region" description="Helical" evidence="7">
    <location>
        <begin position="196"/>
        <end position="218"/>
    </location>
</feature>
<dbReference type="InterPro" id="IPR036259">
    <property type="entry name" value="MFS_trans_sf"/>
</dbReference>
<feature type="region of interest" description="Disordered" evidence="6">
    <location>
        <begin position="1"/>
        <end position="32"/>
    </location>
</feature>
<evidence type="ECO:0000256" key="3">
    <source>
        <dbReference type="ARBA" id="ARBA00022692"/>
    </source>
</evidence>
<keyword evidence="3 7" id="KW-0812">Transmembrane</keyword>
<dbReference type="SUPFAM" id="SSF103473">
    <property type="entry name" value="MFS general substrate transporter"/>
    <property type="match status" value="1"/>
</dbReference>
<keyword evidence="5 7" id="KW-0472">Membrane</keyword>
<dbReference type="InterPro" id="IPR020846">
    <property type="entry name" value="MFS_dom"/>
</dbReference>
<comment type="subcellular location">
    <subcellularLocation>
        <location evidence="1">Cell membrane</location>
        <topology evidence="1">Multi-pass membrane protein</topology>
    </subcellularLocation>
</comment>
<feature type="transmembrane region" description="Helical" evidence="7">
    <location>
        <begin position="391"/>
        <end position="409"/>
    </location>
</feature>
<dbReference type="GO" id="GO:0005886">
    <property type="term" value="C:plasma membrane"/>
    <property type="evidence" value="ECO:0007669"/>
    <property type="project" value="UniProtKB-SubCell"/>
</dbReference>
<gene>
    <name evidence="9" type="primary">pbuE_1</name>
    <name evidence="9" type="ORF">CMsap09_03305</name>
</gene>
<feature type="transmembrane region" description="Helical" evidence="7">
    <location>
        <begin position="328"/>
        <end position="345"/>
    </location>
</feature>
<feature type="transmembrane region" description="Helical" evidence="7">
    <location>
        <begin position="40"/>
        <end position="58"/>
    </location>
</feature>
<evidence type="ECO:0000259" key="8">
    <source>
        <dbReference type="PROSITE" id="PS50850"/>
    </source>
</evidence>
<feature type="transmembrane region" description="Helical" evidence="7">
    <location>
        <begin position="167"/>
        <end position="190"/>
    </location>
</feature>
<evidence type="ECO:0000256" key="2">
    <source>
        <dbReference type="ARBA" id="ARBA00022475"/>
    </source>
</evidence>
<dbReference type="CDD" id="cd17324">
    <property type="entry name" value="MFS_NepI_like"/>
    <property type="match status" value="1"/>
</dbReference>
<evidence type="ECO:0000313" key="9">
    <source>
        <dbReference type="EMBL" id="OUE07952.1"/>
    </source>
</evidence>
<dbReference type="InterPro" id="IPR050189">
    <property type="entry name" value="MFS_Efflux_Transporters"/>
</dbReference>
<feature type="transmembrane region" description="Helical" evidence="7">
    <location>
        <begin position="304"/>
        <end position="322"/>
    </location>
</feature>
<evidence type="ECO:0000256" key="6">
    <source>
        <dbReference type="SAM" id="MobiDB-lite"/>
    </source>
</evidence>
<evidence type="ECO:0000256" key="4">
    <source>
        <dbReference type="ARBA" id="ARBA00022989"/>
    </source>
</evidence>
<feature type="transmembrane region" description="Helical" evidence="7">
    <location>
        <begin position="135"/>
        <end position="155"/>
    </location>
</feature>
<feature type="domain" description="Major facilitator superfamily (MFS) profile" evidence="8">
    <location>
        <begin position="44"/>
        <end position="413"/>
    </location>
</feature>
<accession>A0A251XQW7</accession>
<dbReference type="GO" id="GO:0022857">
    <property type="term" value="F:transmembrane transporter activity"/>
    <property type="evidence" value="ECO:0007669"/>
    <property type="project" value="InterPro"/>
</dbReference>
<dbReference type="PANTHER" id="PTHR43124">
    <property type="entry name" value="PURINE EFFLUX PUMP PBUE"/>
    <property type="match status" value="1"/>
</dbReference>
<dbReference type="Gene3D" id="1.20.1250.20">
    <property type="entry name" value="MFS general substrate transporter like domains"/>
    <property type="match status" value="1"/>
</dbReference>
<feature type="transmembrane region" description="Helical" evidence="7">
    <location>
        <begin position="110"/>
        <end position="129"/>
    </location>
</feature>
<sequence length="420" mass="42260">MRRPRGLRAALPERPAHDVPTAPVRGAAPASAPGAPIRRLPLVSLVVLATTGFILVAMETMPAGLLPVMAGGLGTDEGSVGLLISAYALGTVIVTVPAITLTRGIRRRPLLAVALVGLVLANAVTALSPGIGVALASRFVAGAFSGTIWGMLAAYGRRISPPDRAGLSLAIVSAGAPVGFAFGTPLGAFLGTALDWRWSFAGLSLLGVVVLALVLTVVPDAPAVPAAVRLPLRRVIRIPGIAMILAVIAAWMVGHNTLYTYIAPYLRAGGSGLGADVTLLVYGVASIGGIALTGALLDRHPRPVVHGSVAVFVLAGVVLLAGGASAPAVLAAAVLWGLAFGGSSAQMQAALTTAGGDDADVANSFLPVAFNVAIFAAGILGAGLLSRTDALVLPGVMVGFGVVALLLTLRGRRDAFPVRF</sequence>
<feature type="transmembrane region" description="Helical" evidence="7">
    <location>
        <begin position="279"/>
        <end position="297"/>
    </location>
</feature>
<reference evidence="9 10" key="1">
    <citation type="submission" date="2016-08" db="EMBL/GenBank/DDBJ databases">
        <title>Genome sequence of Clavibacter michiganensis spp. strain CASJ009.</title>
        <authorList>
            <person name="Thapa S.P."/>
            <person name="Coaker G."/>
        </authorList>
    </citation>
    <scope>NUCLEOTIDE SEQUENCE [LARGE SCALE GENOMIC DNA]</scope>
    <source>
        <strain evidence="9">CASJ009</strain>
    </source>
</reference>
<feature type="transmembrane region" description="Helical" evidence="7">
    <location>
        <begin position="238"/>
        <end position="259"/>
    </location>
</feature>
<dbReference type="Proteomes" id="UP000195106">
    <property type="component" value="Unassembled WGS sequence"/>
</dbReference>
<proteinExistence type="predicted"/>
<keyword evidence="2" id="KW-1003">Cell membrane</keyword>
<dbReference type="InterPro" id="IPR011701">
    <property type="entry name" value="MFS"/>
</dbReference>